<organism evidence="1 2">
    <name type="scientific">Eumeta variegata</name>
    <name type="common">Bagworm moth</name>
    <name type="synonym">Eumeta japonica</name>
    <dbReference type="NCBI Taxonomy" id="151549"/>
    <lineage>
        <taxon>Eukaryota</taxon>
        <taxon>Metazoa</taxon>
        <taxon>Ecdysozoa</taxon>
        <taxon>Arthropoda</taxon>
        <taxon>Hexapoda</taxon>
        <taxon>Insecta</taxon>
        <taxon>Pterygota</taxon>
        <taxon>Neoptera</taxon>
        <taxon>Endopterygota</taxon>
        <taxon>Lepidoptera</taxon>
        <taxon>Glossata</taxon>
        <taxon>Ditrysia</taxon>
        <taxon>Tineoidea</taxon>
        <taxon>Psychidae</taxon>
        <taxon>Oiketicinae</taxon>
        <taxon>Eumeta</taxon>
    </lineage>
</organism>
<comment type="caution">
    <text evidence="1">The sequence shown here is derived from an EMBL/GenBank/DDBJ whole genome shotgun (WGS) entry which is preliminary data.</text>
</comment>
<proteinExistence type="predicted"/>
<evidence type="ECO:0000313" key="1">
    <source>
        <dbReference type="EMBL" id="GBP59864.1"/>
    </source>
</evidence>
<keyword evidence="2" id="KW-1185">Reference proteome</keyword>
<accession>A0A4C1XBR3</accession>
<gene>
    <name evidence="1" type="ORF">EVAR_44540_1</name>
</gene>
<dbReference type="Proteomes" id="UP000299102">
    <property type="component" value="Unassembled WGS sequence"/>
</dbReference>
<name>A0A4C1XBR3_EUMVA</name>
<evidence type="ECO:0000313" key="2">
    <source>
        <dbReference type="Proteomes" id="UP000299102"/>
    </source>
</evidence>
<dbReference type="AlphaFoldDB" id="A0A4C1XBR3"/>
<reference evidence="1 2" key="1">
    <citation type="journal article" date="2019" name="Commun. Biol.">
        <title>The bagworm genome reveals a unique fibroin gene that provides high tensile strength.</title>
        <authorList>
            <person name="Kono N."/>
            <person name="Nakamura H."/>
            <person name="Ohtoshi R."/>
            <person name="Tomita M."/>
            <person name="Numata K."/>
            <person name="Arakawa K."/>
        </authorList>
    </citation>
    <scope>NUCLEOTIDE SEQUENCE [LARGE SCALE GENOMIC DNA]</scope>
</reference>
<dbReference type="EMBL" id="BGZK01000773">
    <property type="protein sequence ID" value="GBP59864.1"/>
    <property type="molecule type" value="Genomic_DNA"/>
</dbReference>
<sequence>MESPAAAGAHACTLSTGRRTDAAAITSYADQISSISRKSQILRIYELAWTIGGCQRSEGDMLRVPCRRNLWSLLTPKSLLGNRRSFRARPKIYNLKTDFRGVRAIVIEYAVFDPELVEHRFTAVRFEAKAPILGDKYSLTLSLRTKDSESVLIGGLRGAFRAGRGRRPARERAIAQGIKAAPLPVAEHVSPPIGGRVFRPPRELVVIDDVSSATSLGVARPFQRRLPQHADVVTSNHRTTETCPPTIALLQTAGLDPKALCAGAVWAGAANDRSHRRDSVRDVLSEAGTDGVEDACLRTRDSAVTYLVGNRKTFRCGSRADNVLADPQPN</sequence>
<protein>
    <submittedName>
        <fullName evidence="1">Uncharacterized protein</fullName>
    </submittedName>
</protein>